<organism evidence="9 10">
    <name type="scientific">Candidatus Gottesmanbacteria bacterium RIFCSPLOWO2_01_FULL_43_11b</name>
    <dbReference type="NCBI Taxonomy" id="1798392"/>
    <lineage>
        <taxon>Bacteria</taxon>
        <taxon>Candidatus Gottesmaniibacteriota</taxon>
    </lineage>
</organism>
<feature type="transmembrane region" description="Helical" evidence="8">
    <location>
        <begin position="182"/>
        <end position="199"/>
    </location>
</feature>
<dbReference type="PANTHER" id="PTHR33908:SF11">
    <property type="entry name" value="MEMBRANE PROTEIN"/>
    <property type="match status" value="1"/>
</dbReference>
<accession>A0A1F6AHL4</accession>
<name>A0A1F6AHL4_9BACT</name>
<protein>
    <submittedName>
        <fullName evidence="9">Uncharacterized protein</fullName>
    </submittedName>
</protein>
<dbReference type="GO" id="GO:0016763">
    <property type="term" value="F:pentosyltransferase activity"/>
    <property type="evidence" value="ECO:0007669"/>
    <property type="project" value="TreeGrafter"/>
</dbReference>
<feature type="transmembrane region" description="Helical" evidence="8">
    <location>
        <begin position="257"/>
        <end position="275"/>
    </location>
</feature>
<reference evidence="9 10" key="1">
    <citation type="journal article" date="2016" name="Nat. Commun.">
        <title>Thousands of microbial genomes shed light on interconnected biogeochemical processes in an aquifer system.</title>
        <authorList>
            <person name="Anantharaman K."/>
            <person name="Brown C.T."/>
            <person name="Hug L.A."/>
            <person name="Sharon I."/>
            <person name="Castelle C.J."/>
            <person name="Probst A.J."/>
            <person name="Thomas B.C."/>
            <person name="Singh A."/>
            <person name="Wilkins M.J."/>
            <person name="Karaoz U."/>
            <person name="Brodie E.L."/>
            <person name="Williams K.H."/>
            <person name="Hubbard S.S."/>
            <person name="Banfield J.F."/>
        </authorList>
    </citation>
    <scope>NUCLEOTIDE SEQUENCE [LARGE SCALE GENOMIC DNA]</scope>
</reference>
<keyword evidence="3" id="KW-0328">Glycosyltransferase</keyword>
<evidence type="ECO:0000256" key="5">
    <source>
        <dbReference type="ARBA" id="ARBA00022692"/>
    </source>
</evidence>
<evidence type="ECO:0000256" key="7">
    <source>
        <dbReference type="ARBA" id="ARBA00023136"/>
    </source>
</evidence>
<feature type="transmembrane region" description="Helical" evidence="8">
    <location>
        <begin position="282"/>
        <end position="300"/>
    </location>
</feature>
<comment type="caution">
    <text evidence="9">The sequence shown here is derived from an EMBL/GenBank/DDBJ whole genome shotgun (WGS) entry which is preliminary data.</text>
</comment>
<dbReference type="InterPro" id="IPR050297">
    <property type="entry name" value="LipidA_mod_glycosyltrf_83"/>
</dbReference>
<feature type="transmembrane region" description="Helical" evidence="8">
    <location>
        <begin position="233"/>
        <end position="251"/>
    </location>
</feature>
<keyword evidence="6 8" id="KW-1133">Transmembrane helix</keyword>
<feature type="transmembrane region" description="Helical" evidence="8">
    <location>
        <begin position="63"/>
        <end position="84"/>
    </location>
</feature>
<keyword evidence="2" id="KW-1003">Cell membrane</keyword>
<evidence type="ECO:0000256" key="3">
    <source>
        <dbReference type="ARBA" id="ARBA00022676"/>
    </source>
</evidence>
<keyword evidence="5 8" id="KW-0812">Transmembrane</keyword>
<comment type="subcellular location">
    <subcellularLocation>
        <location evidence="1">Cell membrane</location>
        <topology evidence="1">Multi-pass membrane protein</topology>
    </subcellularLocation>
</comment>
<feature type="transmembrane region" description="Helical" evidence="8">
    <location>
        <begin position="306"/>
        <end position="326"/>
    </location>
</feature>
<dbReference type="Proteomes" id="UP000178759">
    <property type="component" value="Unassembled WGS sequence"/>
</dbReference>
<gene>
    <name evidence="9" type="ORF">A3A79_03610</name>
</gene>
<evidence type="ECO:0000256" key="1">
    <source>
        <dbReference type="ARBA" id="ARBA00004651"/>
    </source>
</evidence>
<dbReference type="EMBL" id="MFJV01000001">
    <property type="protein sequence ID" value="OGG24248.1"/>
    <property type="molecule type" value="Genomic_DNA"/>
</dbReference>
<feature type="transmembrane region" description="Helical" evidence="8">
    <location>
        <begin position="91"/>
        <end position="110"/>
    </location>
</feature>
<keyword evidence="7 8" id="KW-0472">Membrane</keyword>
<evidence type="ECO:0000256" key="4">
    <source>
        <dbReference type="ARBA" id="ARBA00022679"/>
    </source>
</evidence>
<dbReference type="PANTHER" id="PTHR33908">
    <property type="entry name" value="MANNOSYLTRANSFERASE YKCB-RELATED"/>
    <property type="match status" value="1"/>
</dbReference>
<dbReference type="GO" id="GO:0005886">
    <property type="term" value="C:plasma membrane"/>
    <property type="evidence" value="ECO:0007669"/>
    <property type="project" value="UniProtKB-SubCell"/>
</dbReference>
<keyword evidence="4" id="KW-0808">Transferase</keyword>
<evidence type="ECO:0000313" key="10">
    <source>
        <dbReference type="Proteomes" id="UP000178759"/>
    </source>
</evidence>
<proteinExistence type="predicted"/>
<evidence type="ECO:0000256" key="8">
    <source>
        <dbReference type="SAM" id="Phobius"/>
    </source>
</evidence>
<feature type="transmembrane region" description="Helical" evidence="8">
    <location>
        <begin position="139"/>
        <end position="162"/>
    </location>
</feature>
<evidence type="ECO:0000256" key="2">
    <source>
        <dbReference type="ARBA" id="ARBA00022475"/>
    </source>
</evidence>
<dbReference type="AlphaFoldDB" id="A0A1F6AHL4"/>
<dbReference type="GO" id="GO:0009103">
    <property type="term" value="P:lipopolysaccharide biosynthetic process"/>
    <property type="evidence" value="ECO:0007669"/>
    <property type="project" value="UniProtKB-ARBA"/>
</dbReference>
<evidence type="ECO:0000256" key="6">
    <source>
        <dbReference type="ARBA" id="ARBA00022989"/>
    </source>
</evidence>
<sequence>MFNWLLAHTPLLYFTQSLWRDEAFSVLVAQKPIQFLFTKLTFEPPVYYLLLHFWMKIFGSSEIAIRSLSLLGFTLATCVVIVWAEKLFKKHFLSWVLPLFFFLNPMLLYYAFEVRTYAWFTFFTTLSMYMYMEKKWTGFAVASVLGFYTHTYFIFVSVVTGLHYLITLKKRKKFFSQQPTKSFIAIFLLIAPWLIKIAMEMGRLKSSWYSPVDFHLVKSVLGNMFIGYEGTPWYLWNYTAILSVILVSLFLLARNLFFILMATVPLAIVLGVSLFKPLFVNRYLIPVTVAEVFLVALAIARIKPKIFQIAITSLFLLALLLFNSWYPKEHQKLNIRATIMEVNTLMDQDDVILAQSPLIFFESIYYSKDPSRVFLYNPDNSPFPWYVGDAIVSQSQITRDLPSYPIRAYLIYENGSYDMAYQTTTVLATRQP</sequence>
<dbReference type="STRING" id="1798392.A3A79_03610"/>
<evidence type="ECO:0000313" key="9">
    <source>
        <dbReference type="EMBL" id="OGG24248.1"/>
    </source>
</evidence>